<dbReference type="InterPro" id="IPR052350">
    <property type="entry name" value="Metallo-dep_Lactonases"/>
</dbReference>
<keyword evidence="4" id="KW-1185">Reference proteome</keyword>
<dbReference type="SUPFAM" id="SSF51556">
    <property type="entry name" value="Metallo-dependent hydrolases"/>
    <property type="match status" value="1"/>
</dbReference>
<dbReference type="AlphaFoldDB" id="A0A9Y2N0S7"/>
<evidence type="ECO:0000313" key="4">
    <source>
        <dbReference type="Proteomes" id="UP001236014"/>
    </source>
</evidence>
<evidence type="ECO:0000256" key="1">
    <source>
        <dbReference type="ARBA" id="ARBA00038310"/>
    </source>
</evidence>
<organism evidence="3 4">
    <name type="scientific">Amycolatopsis carbonis</name>
    <dbReference type="NCBI Taxonomy" id="715471"/>
    <lineage>
        <taxon>Bacteria</taxon>
        <taxon>Bacillati</taxon>
        <taxon>Actinomycetota</taxon>
        <taxon>Actinomycetes</taxon>
        <taxon>Pseudonocardiales</taxon>
        <taxon>Pseudonocardiaceae</taxon>
        <taxon>Amycolatopsis</taxon>
    </lineage>
</organism>
<feature type="domain" description="Amidohydrolase-related" evidence="2">
    <location>
        <begin position="34"/>
        <end position="97"/>
    </location>
</feature>
<reference evidence="3 4" key="1">
    <citation type="submission" date="2023-06" db="EMBL/GenBank/DDBJ databases">
        <authorList>
            <person name="Oyuntsetseg B."/>
            <person name="Kim S.B."/>
        </authorList>
    </citation>
    <scope>NUCLEOTIDE SEQUENCE [LARGE SCALE GENOMIC DNA]</scope>
    <source>
        <strain evidence="3 4">2-15</strain>
    </source>
</reference>
<dbReference type="PANTHER" id="PTHR43569:SF1">
    <property type="entry name" value="BLL3371 PROTEIN"/>
    <property type="match status" value="1"/>
</dbReference>
<gene>
    <name evidence="3" type="ORF">QRX50_17125</name>
</gene>
<dbReference type="Pfam" id="PF04909">
    <property type="entry name" value="Amidohydro_2"/>
    <property type="match status" value="1"/>
</dbReference>
<accession>A0A9Y2N0S7</accession>
<dbReference type="KEGG" id="acab:QRX50_17125"/>
<comment type="similarity">
    <text evidence="1">Belongs to the metallo-dependent hydrolases superfamily.</text>
</comment>
<name>A0A9Y2N0S7_9PSEU</name>
<dbReference type="InterPro" id="IPR032466">
    <property type="entry name" value="Metal_Hydrolase"/>
</dbReference>
<dbReference type="InterPro" id="IPR006680">
    <property type="entry name" value="Amidohydro-rel"/>
</dbReference>
<dbReference type="EMBL" id="CP127294">
    <property type="protein sequence ID" value="WIX82359.1"/>
    <property type="molecule type" value="Genomic_DNA"/>
</dbReference>
<proteinExistence type="inferred from homology"/>
<sequence length="107" mass="11545">MVVKLGGLGMTSIGHRFFAAPNPPDSVRLATVLRPWVHTVIELFGARRCLFESNFPVDKASYGYGVFWNACTRLTDGAGADERAVLFAGTAREIYRIPSAGAASQTP</sequence>
<evidence type="ECO:0000313" key="3">
    <source>
        <dbReference type="EMBL" id="WIX82359.1"/>
    </source>
</evidence>
<evidence type="ECO:0000259" key="2">
    <source>
        <dbReference type="Pfam" id="PF04909"/>
    </source>
</evidence>
<dbReference type="GO" id="GO:0016787">
    <property type="term" value="F:hydrolase activity"/>
    <property type="evidence" value="ECO:0007669"/>
    <property type="project" value="InterPro"/>
</dbReference>
<protein>
    <submittedName>
        <fullName evidence="3">Amidohydrolase family protein</fullName>
    </submittedName>
</protein>
<dbReference type="Proteomes" id="UP001236014">
    <property type="component" value="Chromosome"/>
</dbReference>
<dbReference type="PANTHER" id="PTHR43569">
    <property type="entry name" value="AMIDOHYDROLASE"/>
    <property type="match status" value="1"/>
</dbReference>
<dbReference type="Gene3D" id="3.20.20.140">
    <property type="entry name" value="Metal-dependent hydrolases"/>
    <property type="match status" value="1"/>
</dbReference>